<feature type="non-terminal residue" evidence="4">
    <location>
        <position position="45"/>
    </location>
</feature>
<name>W1YA33_9ZZZZ</name>
<keyword evidence="1" id="KW-0812">Transmembrane</keyword>
<keyword evidence="3" id="KW-0472">Membrane</keyword>
<evidence type="ECO:0000256" key="3">
    <source>
        <dbReference type="ARBA" id="ARBA00023136"/>
    </source>
</evidence>
<protein>
    <submittedName>
        <fullName evidence="4">Uncharacterized protein</fullName>
    </submittedName>
</protein>
<dbReference type="SUPFAM" id="SSF90123">
    <property type="entry name" value="ABC transporter transmembrane region"/>
    <property type="match status" value="1"/>
</dbReference>
<evidence type="ECO:0000256" key="1">
    <source>
        <dbReference type="ARBA" id="ARBA00022692"/>
    </source>
</evidence>
<dbReference type="InterPro" id="IPR036640">
    <property type="entry name" value="ABC1_TM_sf"/>
</dbReference>
<accession>W1YA33</accession>
<sequence>MTKLFKYLKQSWVAIFTILILLALQATTELSLPTYTSNIVNVGIQ</sequence>
<dbReference type="GO" id="GO:0005524">
    <property type="term" value="F:ATP binding"/>
    <property type="evidence" value="ECO:0007669"/>
    <property type="project" value="InterPro"/>
</dbReference>
<evidence type="ECO:0000313" key="4">
    <source>
        <dbReference type="EMBL" id="ETJ39433.1"/>
    </source>
</evidence>
<dbReference type="EMBL" id="AZMM01006702">
    <property type="protein sequence ID" value="ETJ39433.1"/>
    <property type="molecule type" value="Genomic_DNA"/>
</dbReference>
<organism evidence="4">
    <name type="scientific">human gut metagenome</name>
    <dbReference type="NCBI Taxonomy" id="408170"/>
    <lineage>
        <taxon>unclassified sequences</taxon>
        <taxon>metagenomes</taxon>
        <taxon>organismal metagenomes</taxon>
    </lineage>
</organism>
<dbReference type="AlphaFoldDB" id="W1YA33"/>
<reference evidence="4" key="1">
    <citation type="submission" date="2013-12" db="EMBL/GenBank/DDBJ databases">
        <title>A Varibaculum cambriense genome reconstructed from a premature infant gut community with otherwise low bacterial novelty that shifts toward anaerobic metabolism during the third week of life.</title>
        <authorList>
            <person name="Brown C.T."/>
            <person name="Sharon I."/>
            <person name="Thomas B.C."/>
            <person name="Castelle C.J."/>
            <person name="Morowitz M.J."/>
            <person name="Banfield J.F."/>
        </authorList>
    </citation>
    <scope>NUCLEOTIDE SEQUENCE</scope>
</reference>
<keyword evidence="2" id="KW-1133">Transmembrane helix</keyword>
<proteinExistence type="predicted"/>
<comment type="caution">
    <text evidence="4">The sequence shown here is derived from an EMBL/GenBank/DDBJ whole genome shotgun (WGS) entry which is preliminary data.</text>
</comment>
<evidence type="ECO:0000256" key="2">
    <source>
        <dbReference type="ARBA" id="ARBA00022989"/>
    </source>
</evidence>
<dbReference type="GO" id="GO:0016020">
    <property type="term" value="C:membrane"/>
    <property type="evidence" value="ECO:0007669"/>
    <property type="project" value="InterPro"/>
</dbReference>
<gene>
    <name evidence="4" type="ORF">Q604_UNBC06702G0001</name>
</gene>